<evidence type="ECO:0000259" key="3">
    <source>
        <dbReference type="Pfam" id="PF20432"/>
    </source>
</evidence>
<proteinExistence type="predicted"/>
<dbReference type="InterPro" id="IPR046847">
    <property type="entry name" value="Xre-like_HTH"/>
</dbReference>
<reference evidence="4" key="1">
    <citation type="submission" date="2022-09" db="EMBL/GenBank/DDBJ databases">
        <title>The complete genome of Acidovorax sp. 5MLIR.</title>
        <authorList>
            <person name="Liu L."/>
            <person name="Yue J."/>
            <person name="Yang F."/>
            <person name="Yuan J."/>
            <person name="Li L."/>
        </authorList>
    </citation>
    <scope>NUCLEOTIDE SEQUENCE</scope>
    <source>
        <strain evidence="4">5MLIR</strain>
        <plasmid evidence="4">unnamed1</plasmid>
    </source>
</reference>
<name>A0ABY6GET5_9BURK</name>
<dbReference type="InterPro" id="IPR024467">
    <property type="entry name" value="Xre/MbcA/ParS-like_toxin-bd"/>
</dbReference>
<evidence type="ECO:0000259" key="2">
    <source>
        <dbReference type="Pfam" id="PF09722"/>
    </source>
</evidence>
<feature type="domain" description="Antitoxin Xre-like helix-turn-helix" evidence="3">
    <location>
        <begin position="59"/>
        <end position="118"/>
    </location>
</feature>
<dbReference type="NCBIfam" id="TIGR02293">
    <property type="entry name" value="TAS_TIGR02293"/>
    <property type="match status" value="1"/>
</dbReference>
<feature type="domain" description="Antitoxin Xre/MbcA/ParS-like toxin-binding" evidence="2">
    <location>
        <begin position="140"/>
        <end position="182"/>
    </location>
</feature>
<keyword evidence="6" id="KW-1185">Reference proteome</keyword>
<evidence type="ECO:0000313" key="4">
    <source>
        <dbReference type="EMBL" id="UYG53606.1"/>
    </source>
</evidence>
<evidence type="ECO:0000256" key="1">
    <source>
        <dbReference type="SAM" id="MobiDB-lite"/>
    </source>
</evidence>
<dbReference type="Pfam" id="PF20432">
    <property type="entry name" value="Xre-like-HTH"/>
    <property type="match status" value="1"/>
</dbReference>
<dbReference type="RefSeq" id="WP_231044833.1">
    <property type="nucleotide sequence ID" value="NZ_CP106882.1"/>
</dbReference>
<geneLocation type="plasmid" evidence="4 6">
    <name>unnamed1</name>
</geneLocation>
<evidence type="ECO:0000313" key="5">
    <source>
        <dbReference type="EMBL" id="UYG53651.1"/>
    </source>
</evidence>
<dbReference type="EMBL" id="CP106882">
    <property type="protein sequence ID" value="UYG53651.1"/>
    <property type="molecule type" value="Genomic_DNA"/>
</dbReference>
<sequence length="188" mass="20146">MKATSGMHGRAKRGKGGTGTTVPGWSVLLTQGSGLEPSVDAKAPTLYTYLYELSPLRSIDLARDGVPASAIEVVAQAMDMPVARVQKALNLPASTVARKIKSQENLPVDQSERVIQAMRLIGLAERLVDEYGDPELSQGFDAARWFGEWIEEPNPALGMQKPVELLDTATGAGLVESLLHKMVSGVYA</sequence>
<evidence type="ECO:0000313" key="6">
    <source>
        <dbReference type="Proteomes" id="UP001162800"/>
    </source>
</evidence>
<dbReference type="EMBL" id="CP106882">
    <property type="protein sequence ID" value="UYG53606.1"/>
    <property type="molecule type" value="Genomic_DNA"/>
</dbReference>
<organism evidence="4 6">
    <name type="scientific">Comamonas endophytica</name>
    <dbReference type="NCBI Taxonomy" id="2949090"/>
    <lineage>
        <taxon>Bacteria</taxon>
        <taxon>Pseudomonadati</taxon>
        <taxon>Pseudomonadota</taxon>
        <taxon>Betaproteobacteria</taxon>
        <taxon>Burkholderiales</taxon>
        <taxon>Comamonadaceae</taxon>
        <taxon>Comamonas</taxon>
    </lineage>
</organism>
<feature type="region of interest" description="Disordered" evidence="1">
    <location>
        <begin position="1"/>
        <end position="23"/>
    </location>
</feature>
<dbReference type="InterPro" id="IPR011979">
    <property type="entry name" value="Antitox_Xre"/>
</dbReference>
<keyword evidence="4" id="KW-0614">Plasmid</keyword>
<dbReference type="Proteomes" id="UP001162800">
    <property type="component" value="Plasmid unnamed1"/>
</dbReference>
<dbReference type="Pfam" id="PF09722">
    <property type="entry name" value="Xre_MbcA_ParS_C"/>
    <property type="match status" value="1"/>
</dbReference>
<accession>A0ABY6GET5</accession>
<protein>
    <submittedName>
        <fullName evidence="4">DUF2384 domain-containing protein</fullName>
    </submittedName>
</protein>
<gene>
    <name evidence="5" type="ORF">M9799_17060</name>
    <name evidence="4" type="ORF">M9799_19795</name>
</gene>